<name>A0A6J7JM02_9ZZZZ</name>
<dbReference type="AlphaFoldDB" id="A0A6J7JM02"/>
<accession>A0A6J7JM02</accession>
<proteinExistence type="predicted"/>
<protein>
    <submittedName>
        <fullName evidence="2">Unannotated protein</fullName>
    </submittedName>
</protein>
<dbReference type="InterPro" id="IPR008613">
    <property type="entry name" value="Excalibur_Ca-bd_domain"/>
</dbReference>
<dbReference type="EMBL" id="CAFBMW010000016">
    <property type="protein sequence ID" value="CAB4943651.1"/>
    <property type="molecule type" value="Genomic_DNA"/>
</dbReference>
<reference evidence="2" key="1">
    <citation type="submission" date="2020-05" db="EMBL/GenBank/DDBJ databases">
        <authorList>
            <person name="Chiriac C."/>
            <person name="Salcher M."/>
            <person name="Ghai R."/>
            <person name="Kavagutti S V."/>
        </authorList>
    </citation>
    <scope>NUCLEOTIDE SEQUENCE</scope>
</reference>
<organism evidence="2">
    <name type="scientific">freshwater metagenome</name>
    <dbReference type="NCBI Taxonomy" id="449393"/>
    <lineage>
        <taxon>unclassified sequences</taxon>
        <taxon>metagenomes</taxon>
        <taxon>ecological metagenomes</taxon>
    </lineage>
</organism>
<evidence type="ECO:0000259" key="1">
    <source>
        <dbReference type="Pfam" id="PF05901"/>
    </source>
</evidence>
<sequence length="94" mass="10000">MHATKTLISIAVTTLAATTLTLAGPASGHTTGHHDNCTNLNKKWPHGVGLAKARDRTSGTPVTNFYRNTKEYRAADGHNGTLDADNDGIACEKR</sequence>
<evidence type="ECO:0000313" key="2">
    <source>
        <dbReference type="EMBL" id="CAB4943651.1"/>
    </source>
</evidence>
<gene>
    <name evidence="2" type="ORF">UFOPK3662_02086</name>
</gene>
<dbReference type="Pfam" id="PF05901">
    <property type="entry name" value="Excalibur"/>
    <property type="match status" value="1"/>
</dbReference>
<feature type="domain" description="Excalibur calcium-binding" evidence="1">
    <location>
        <begin position="67"/>
        <end position="92"/>
    </location>
</feature>